<reference evidence="1 2" key="1">
    <citation type="journal article" date="2018" name="Front. Microbiol.">
        <title>Genomic and genetic insights into a cosmopolitan fungus, Paecilomyces variotii (Eurotiales).</title>
        <authorList>
            <person name="Urquhart A.S."/>
            <person name="Mondo S.J."/>
            <person name="Makela M.R."/>
            <person name="Hane J.K."/>
            <person name="Wiebenga A."/>
            <person name="He G."/>
            <person name="Mihaltcheva S."/>
            <person name="Pangilinan J."/>
            <person name="Lipzen A."/>
            <person name="Barry K."/>
            <person name="de Vries R.P."/>
            <person name="Grigoriev I.V."/>
            <person name="Idnurm A."/>
        </authorList>
    </citation>
    <scope>NUCLEOTIDE SEQUENCE [LARGE SCALE GENOMIC DNA]</scope>
    <source>
        <strain evidence="1 2">CBS 101075</strain>
    </source>
</reference>
<keyword evidence="2" id="KW-1185">Reference proteome</keyword>
<dbReference type="FunFam" id="3.90.1410.10:FF:000039">
    <property type="entry name" value="SET domain protein (AFU_orthologue AFUA_4G11040)"/>
    <property type="match status" value="1"/>
</dbReference>
<accession>A0A443HNI5</accession>
<comment type="caution">
    <text evidence="1">The sequence shown here is derived from an EMBL/GenBank/DDBJ whole genome shotgun (WGS) entry which is preliminary data.</text>
</comment>
<dbReference type="PANTHER" id="PTHR13271">
    <property type="entry name" value="UNCHARACTERIZED PUTATIVE METHYLTRANSFERASE"/>
    <property type="match status" value="1"/>
</dbReference>
<dbReference type="Gene3D" id="3.90.1410.10">
    <property type="entry name" value="set domain protein methyltransferase, domain 1"/>
    <property type="match status" value="1"/>
</dbReference>
<dbReference type="EMBL" id="RCNU01000010">
    <property type="protein sequence ID" value="RWQ93386.1"/>
    <property type="molecule type" value="Genomic_DNA"/>
</dbReference>
<dbReference type="GeneID" id="39600521"/>
<sequence length="693" mass="77740">MASQSSDASLHGHLALQEWVTRHGGLLDESVQLARDDSRGVHIQVRPDRTSAVPQGTCVIKTPLSLTMSYFDAIDYISLKDKSAESPFSSHGVKFPRGFIDAVGPQETMAFFLMGHYLKGSESFWHPYIRTLPAPGQLTTPLYYEGEDLEWLRGTSLYAAREQRLEIWKDKYETGVKVLKEWAFEDADKYTWDVYLWASTIIASRAFTAKVLAGVIGLSDLPEETISVLLPLIDVTNHRPLAKVEWQAGNEKIGLAVMEDTAAGREIGNNYGPRSNEQLMMNYGFCIPENPCDYRVVSLRAPPGSPLDEVKIRQKQEFPETGDKEDQYYVFNVSYPLLAAETSLEHSIFSPDLFGAVSILSANDREFQTLEITKEGVRIPSAPYGNSRNVLASLSQVIVELITHIVKLKSSGESLQQPQNLKQAHAKIYRDSQVMLSETAIVIAEWTLARARQQNTQALLPDSYLSRIPTDKFSEETMARIKSRLTESKSLLRKEGELFQFSEVFALLPQEIQEPCRECLRDILSHAKQFITPSPPENASGPLGYAVLFCLLSSIYRSAGSSPGKSKLPPRLTRWISVLLETYQPPPEDVSWVLPDEEDEEMLSAFDEIVETLRARKPALFSSVSYLTGDWEGDAWWLSPNWLRWAWMVAEQEIVSVVDDPLQFVTTKRLGAGGPVALSTSPYLYVPQEVESA</sequence>
<protein>
    <submittedName>
        <fullName evidence="1">SET domain protein</fullName>
    </submittedName>
</protein>
<evidence type="ECO:0000313" key="1">
    <source>
        <dbReference type="EMBL" id="RWQ93386.1"/>
    </source>
</evidence>
<dbReference type="InterPro" id="IPR046341">
    <property type="entry name" value="SET_dom_sf"/>
</dbReference>
<dbReference type="GO" id="GO:0016279">
    <property type="term" value="F:protein-lysine N-methyltransferase activity"/>
    <property type="evidence" value="ECO:0007669"/>
    <property type="project" value="TreeGrafter"/>
</dbReference>
<proteinExistence type="predicted"/>
<name>A0A443HNI5_BYSSP</name>
<dbReference type="RefSeq" id="XP_028483031.1">
    <property type="nucleotide sequence ID" value="XM_028631244.1"/>
</dbReference>
<gene>
    <name evidence="1" type="ORF">C8Q69DRAFT_476130</name>
</gene>
<dbReference type="STRING" id="264951.A0A443HNI5"/>
<dbReference type="VEuPathDB" id="FungiDB:C8Q69DRAFT_476130"/>
<dbReference type="Proteomes" id="UP000283841">
    <property type="component" value="Unassembled WGS sequence"/>
</dbReference>
<organism evidence="1 2">
    <name type="scientific">Byssochlamys spectabilis</name>
    <name type="common">Paecilomyces variotii</name>
    <dbReference type="NCBI Taxonomy" id="264951"/>
    <lineage>
        <taxon>Eukaryota</taxon>
        <taxon>Fungi</taxon>
        <taxon>Dikarya</taxon>
        <taxon>Ascomycota</taxon>
        <taxon>Pezizomycotina</taxon>
        <taxon>Eurotiomycetes</taxon>
        <taxon>Eurotiomycetidae</taxon>
        <taxon>Eurotiales</taxon>
        <taxon>Thermoascaceae</taxon>
        <taxon>Paecilomyces</taxon>
    </lineage>
</organism>
<dbReference type="SUPFAM" id="SSF82199">
    <property type="entry name" value="SET domain"/>
    <property type="match status" value="1"/>
</dbReference>
<dbReference type="AlphaFoldDB" id="A0A443HNI5"/>
<dbReference type="InterPro" id="IPR050600">
    <property type="entry name" value="SETD3_SETD6_MTase"/>
</dbReference>
<dbReference type="PANTHER" id="PTHR13271:SF135">
    <property type="entry name" value="SET DOMAIN PROTEIN (AFU_ORTHOLOGUE AFUA_4G11040)"/>
    <property type="match status" value="1"/>
</dbReference>
<evidence type="ECO:0000313" key="2">
    <source>
        <dbReference type="Proteomes" id="UP000283841"/>
    </source>
</evidence>